<protein>
    <submittedName>
        <fullName evidence="10">Putative endopeptidase</fullName>
    </submittedName>
</protein>
<dbReference type="Pfam" id="PF05649">
    <property type="entry name" value="Peptidase_M13_N"/>
    <property type="match status" value="1"/>
</dbReference>
<evidence type="ECO:0000259" key="8">
    <source>
        <dbReference type="Pfam" id="PF01431"/>
    </source>
</evidence>
<organism evidence="10 11">
    <name type="scientific">Asticcacaulis taihuensis</name>
    <dbReference type="NCBI Taxonomy" id="260084"/>
    <lineage>
        <taxon>Bacteria</taxon>
        <taxon>Pseudomonadati</taxon>
        <taxon>Pseudomonadota</taxon>
        <taxon>Alphaproteobacteria</taxon>
        <taxon>Caulobacterales</taxon>
        <taxon>Caulobacteraceae</taxon>
        <taxon>Asticcacaulis</taxon>
    </lineage>
</organism>
<keyword evidence="6" id="KW-0482">Metalloprotease</keyword>
<dbReference type="InterPro" id="IPR008753">
    <property type="entry name" value="Peptidase_M13_N"/>
</dbReference>
<feature type="chain" id="PRO_5011706148" evidence="7">
    <location>
        <begin position="24"/>
        <end position="680"/>
    </location>
</feature>
<dbReference type="AlphaFoldDB" id="A0A1G4QBQ4"/>
<dbReference type="GO" id="GO:0004222">
    <property type="term" value="F:metalloendopeptidase activity"/>
    <property type="evidence" value="ECO:0007669"/>
    <property type="project" value="InterPro"/>
</dbReference>
<evidence type="ECO:0000313" key="11">
    <source>
        <dbReference type="Proteomes" id="UP000199150"/>
    </source>
</evidence>
<dbReference type="GO" id="GO:0016485">
    <property type="term" value="P:protein processing"/>
    <property type="evidence" value="ECO:0007669"/>
    <property type="project" value="TreeGrafter"/>
</dbReference>
<gene>
    <name evidence="10" type="ORF">SAMN02927928_1091</name>
</gene>
<evidence type="ECO:0000256" key="4">
    <source>
        <dbReference type="ARBA" id="ARBA00022801"/>
    </source>
</evidence>
<dbReference type="InterPro" id="IPR000718">
    <property type="entry name" value="Peptidase_M13"/>
</dbReference>
<evidence type="ECO:0000256" key="5">
    <source>
        <dbReference type="ARBA" id="ARBA00022833"/>
    </source>
</evidence>
<comment type="cofactor">
    <cofactor evidence="1">
        <name>Zn(2+)</name>
        <dbReference type="ChEBI" id="CHEBI:29105"/>
    </cofactor>
</comment>
<keyword evidence="7" id="KW-0732">Signal</keyword>
<evidence type="ECO:0000259" key="9">
    <source>
        <dbReference type="Pfam" id="PF05649"/>
    </source>
</evidence>
<dbReference type="PRINTS" id="PR00786">
    <property type="entry name" value="NEPRILYSIN"/>
</dbReference>
<evidence type="ECO:0000256" key="6">
    <source>
        <dbReference type="ARBA" id="ARBA00023049"/>
    </source>
</evidence>
<evidence type="ECO:0000256" key="7">
    <source>
        <dbReference type="SAM" id="SignalP"/>
    </source>
</evidence>
<dbReference type="PANTHER" id="PTHR11733">
    <property type="entry name" value="ZINC METALLOPROTEASE FAMILY M13 NEPRILYSIN-RELATED"/>
    <property type="match status" value="1"/>
</dbReference>
<accession>A0A1G4QBQ4</accession>
<dbReference type="CDD" id="cd08662">
    <property type="entry name" value="M13"/>
    <property type="match status" value="1"/>
</dbReference>
<dbReference type="Gene3D" id="1.10.1380.10">
    <property type="entry name" value="Neutral endopeptidase , domain2"/>
    <property type="match status" value="1"/>
</dbReference>
<keyword evidence="11" id="KW-1185">Reference proteome</keyword>
<dbReference type="EMBL" id="FMTS01000001">
    <property type="protein sequence ID" value="SCW41996.1"/>
    <property type="molecule type" value="Genomic_DNA"/>
</dbReference>
<dbReference type="Proteomes" id="UP000199150">
    <property type="component" value="Unassembled WGS sequence"/>
</dbReference>
<reference evidence="11" key="1">
    <citation type="submission" date="2016-10" db="EMBL/GenBank/DDBJ databases">
        <authorList>
            <person name="Varghese N."/>
            <person name="Submissions S."/>
        </authorList>
    </citation>
    <scope>NUCLEOTIDE SEQUENCE [LARGE SCALE GENOMIC DNA]</scope>
    <source>
        <strain evidence="11">CGMCC 1.3431</strain>
    </source>
</reference>
<evidence type="ECO:0000256" key="3">
    <source>
        <dbReference type="ARBA" id="ARBA00022723"/>
    </source>
</evidence>
<dbReference type="InterPro" id="IPR018497">
    <property type="entry name" value="Peptidase_M13_C"/>
</dbReference>
<dbReference type="STRING" id="260084.SAMN02927928_1091"/>
<keyword evidence="4" id="KW-0378">Hydrolase</keyword>
<dbReference type="Gene3D" id="3.40.390.10">
    <property type="entry name" value="Collagenase (Catalytic Domain)"/>
    <property type="match status" value="1"/>
</dbReference>
<dbReference type="PANTHER" id="PTHR11733:SF211">
    <property type="entry name" value="OLIGOPEPTIDASE LIPOPROTEIN M13 FAMILY"/>
    <property type="match status" value="1"/>
</dbReference>
<keyword evidence="2" id="KW-0645">Protease</keyword>
<feature type="domain" description="Peptidase M13 C-terminal" evidence="8">
    <location>
        <begin position="477"/>
        <end position="677"/>
    </location>
</feature>
<evidence type="ECO:0000313" key="10">
    <source>
        <dbReference type="EMBL" id="SCW41996.1"/>
    </source>
</evidence>
<dbReference type="SUPFAM" id="SSF55486">
    <property type="entry name" value="Metalloproteases ('zincins'), catalytic domain"/>
    <property type="match status" value="1"/>
</dbReference>
<dbReference type="RefSeq" id="WP_090646104.1">
    <property type="nucleotide sequence ID" value="NZ_CBCRYE010000001.1"/>
</dbReference>
<dbReference type="GO" id="GO:0046872">
    <property type="term" value="F:metal ion binding"/>
    <property type="evidence" value="ECO:0007669"/>
    <property type="project" value="UniProtKB-KW"/>
</dbReference>
<sequence>MKKLRLIFGTAMATVWLCGGALAQDHTVDLKGIDSSVKAGDDFYKYANGAWIAATEIPADKSSYGPGAVLVEKTNDEVKALIQNAAAAASASEGQRKVGDYYAAFMDEDGIDAKGLAPLKGDFDAINAIHDTASLSAYLGSQLRADVDALNATDMYTDHVLGMWVQQGFEDPDHNMPYLMQGGLGMPDRDYYLEDSAEMTGLRKQYQAHIFSTLTRAGITDAETKAAQIMALETAIARTHTTRVDSIDVHKANNPWKSSDFATKAPGMDWVAYFKAAGLEGQKDFIIWQPSAVTGVAALVKSQPLSVWKDYLTFRTIEHYTSVLPKDYYTDYFAFFGTAMTGTPKPRDRWKRAISATNGALGEVVGQMYVERYFPPEAKAKINAMVDQELAAYHTRIENITWMSPETRQKALAKLATLKVGVGYPDKWADYSALKVDRADPVGNMKRAEMFNYQLNLAKLGKAPDRGTWVMTPQTVNAVNLPMMNSLNFPAAILQAPYFDPQADAAYNFGAIGATIGHEISHSFDDQGAMFDAQGRLANWWTPEDLAHFQSAGAALATQYDAYCPFEGVCLNGKQVLSENIADVAGLSAAHDAYLLSLGGKPDVVKDGMTGEQRFFLAFAQSWRAKDREAALKQQILTDGHAPDEYRGDTVRNLDAWYAAFDVKPGDKMYLPPEKRVQVW</sequence>
<evidence type="ECO:0000256" key="2">
    <source>
        <dbReference type="ARBA" id="ARBA00022670"/>
    </source>
</evidence>
<feature type="signal peptide" evidence="7">
    <location>
        <begin position="1"/>
        <end position="23"/>
    </location>
</feature>
<keyword evidence="3" id="KW-0479">Metal-binding</keyword>
<feature type="domain" description="Peptidase M13 N-terminal" evidence="9">
    <location>
        <begin position="40"/>
        <end position="425"/>
    </location>
</feature>
<proteinExistence type="predicted"/>
<dbReference type="OrthoDB" id="9775677at2"/>
<evidence type="ECO:0000256" key="1">
    <source>
        <dbReference type="ARBA" id="ARBA00001947"/>
    </source>
</evidence>
<dbReference type="PROSITE" id="PS51885">
    <property type="entry name" value="NEPRILYSIN"/>
    <property type="match status" value="1"/>
</dbReference>
<keyword evidence="5" id="KW-0862">Zinc</keyword>
<dbReference type="InterPro" id="IPR042089">
    <property type="entry name" value="Peptidase_M13_dom_2"/>
</dbReference>
<dbReference type="GO" id="GO:0005886">
    <property type="term" value="C:plasma membrane"/>
    <property type="evidence" value="ECO:0007669"/>
    <property type="project" value="TreeGrafter"/>
</dbReference>
<dbReference type="InterPro" id="IPR024079">
    <property type="entry name" value="MetalloPept_cat_dom_sf"/>
</dbReference>
<dbReference type="Pfam" id="PF01431">
    <property type="entry name" value="Peptidase_M13"/>
    <property type="match status" value="1"/>
</dbReference>
<name>A0A1G4QBQ4_9CAUL</name>